<dbReference type="AlphaFoldDB" id="A0A3L6E1M5"/>
<gene>
    <name evidence="7" type="primary">LTPL1_0</name>
    <name evidence="7" type="ORF">Zm00014a_027052</name>
</gene>
<evidence type="ECO:0000313" key="8">
    <source>
        <dbReference type="Proteomes" id="UP000251960"/>
    </source>
</evidence>
<organism evidence="7 8">
    <name type="scientific">Zea mays</name>
    <name type="common">Maize</name>
    <dbReference type="NCBI Taxonomy" id="4577"/>
    <lineage>
        <taxon>Eukaryota</taxon>
        <taxon>Viridiplantae</taxon>
        <taxon>Streptophyta</taxon>
        <taxon>Embryophyta</taxon>
        <taxon>Tracheophyta</taxon>
        <taxon>Spermatophyta</taxon>
        <taxon>Magnoliopsida</taxon>
        <taxon>Liliopsida</taxon>
        <taxon>Poales</taxon>
        <taxon>Poaceae</taxon>
        <taxon>PACMAD clade</taxon>
        <taxon>Panicoideae</taxon>
        <taxon>Andropogonodae</taxon>
        <taxon>Andropogoneae</taxon>
        <taxon>Tripsacinae</taxon>
        <taxon>Zea</taxon>
    </lineage>
</organism>
<evidence type="ECO:0000313" key="7">
    <source>
        <dbReference type="EMBL" id="PWZ14782.1"/>
    </source>
</evidence>
<protein>
    <submittedName>
        <fullName evidence="7">Non-specific lipid transfer protein-like 1</fullName>
    </submittedName>
</protein>
<dbReference type="InterPro" id="IPR016140">
    <property type="entry name" value="Bifunc_inhib/LTP/seed_store"/>
</dbReference>
<dbReference type="InterPro" id="IPR000528">
    <property type="entry name" value="Plant_nsLTP"/>
</dbReference>
<dbReference type="PANTHER" id="PTHR33044">
    <property type="entry name" value="BIFUNCTIONAL INHIBITOR/LIPID-TRANSFER PROTEIN/SEED STORAGE 2S ALBUMIN SUPERFAMILY PROTEIN-RELATED"/>
    <property type="match status" value="1"/>
</dbReference>
<dbReference type="GO" id="GO:0006869">
    <property type="term" value="P:lipid transport"/>
    <property type="evidence" value="ECO:0007669"/>
    <property type="project" value="InterPro"/>
</dbReference>
<dbReference type="SUPFAM" id="SSF47699">
    <property type="entry name" value="Bifunctional inhibitor/lipid-transfer protein/seed storage 2S albumin"/>
    <property type="match status" value="1"/>
</dbReference>
<dbReference type="PRINTS" id="PR00382">
    <property type="entry name" value="LIPIDTRNSFER"/>
</dbReference>
<dbReference type="ExpressionAtlas" id="A0A3L6E1M5">
    <property type="expression patterns" value="baseline and differential"/>
</dbReference>
<accession>A0A3L6E1M5</accession>
<keyword evidence="4" id="KW-0325">Glycoprotein</keyword>
<dbReference type="InterPro" id="IPR036312">
    <property type="entry name" value="Bifun_inhib/LTP/seed_sf"/>
</dbReference>
<evidence type="ECO:0000256" key="1">
    <source>
        <dbReference type="ARBA" id="ARBA00009748"/>
    </source>
</evidence>
<proteinExistence type="inferred from homology"/>
<dbReference type="CDD" id="cd00010">
    <property type="entry name" value="AAI_LTSS"/>
    <property type="match status" value="1"/>
</dbReference>
<evidence type="ECO:0000256" key="3">
    <source>
        <dbReference type="ARBA" id="ARBA00023157"/>
    </source>
</evidence>
<sequence length="136" mass="13653">MARLIILAVAVAVLALASGAASQAPGPASSADCTSALGGLVGCLPYVLQGSTQGKPARECCAGVKAALRSPATVACLCAAFGRNYGMPINLTRAAGLPAACGEHPAAFSRCNSQYSTAAALTSYDFVLEYNRSLLV</sequence>
<feature type="signal peptide" evidence="5">
    <location>
        <begin position="1"/>
        <end position="22"/>
    </location>
</feature>
<comment type="caution">
    <text evidence="7">The sequence shown here is derived from an EMBL/GenBank/DDBJ whole genome shotgun (WGS) entry which is preliminary data.</text>
</comment>
<dbReference type="GO" id="GO:0008289">
    <property type="term" value="F:lipid binding"/>
    <property type="evidence" value="ECO:0007669"/>
    <property type="project" value="InterPro"/>
</dbReference>
<keyword evidence="3" id="KW-1015">Disulfide bond</keyword>
<dbReference type="Proteomes" id="UP000251960">
    <property type="component" value="Chromosome 7"/>
</dbReference>
<keyword evidence="2 5" id="KW-0732">Signal</keyword>
<evidence type="ECO:0000259" key="6">
    <source>
        <dbReference type="Pfam" id="PF14368"/>
    </source>
</evidence>
<evidence type="ECO:0000256" key="4">
    <source>
        <dbReference type="ARBA" id="ARBA00023180"/>
    </source>
</evidence>
<dbReference type="Gene3D" id="1.10.110.10">
    <property type="entry name" value="Plant lipid-transfer and hydrophobic proteins"/>
    <property type="match status" value="1"/>
</dbReference>
<feature type="chain" id="PRO_5018014555" evidence="5">
    <location>
        <begin position="23"/>
        <end position="136"/>
    </location>
</feature>
<dbReference type="EMBL" id="NCVQ01000008">
    <property type="protein sequence ID" value="PWZ14782.1"/>
    <property type="molecule type" value="Genomic_DNA"/>
</dbReference>
<evidence type="ECO:0000256" key="5">
    <source>
        <dbReference type="SAM" id="SignalP"/>
    </source>
</evidence>
<evidence type="ECO:0000256" key="2">
    <source>
        <dbReference type="ARBA" id="ARBA00022729"/>
    </source>
</evidence>
<dbReference type="Pfam" id="PF14368">
    <property type="entry name" value="LTP_2"/>
    <property type="match status" value="1"/>
</dbReference>
<name>A0A3L6E1M5_MAIZE</name>
<reference evidence="7 8" key="1">
    <citation type="journal article" date="2018" name="Nat. Genet.">
        <title>Extensive intraspecific gene order and gene structural variations between Mo17 and other maize genomes.</title>
        <authorList>
            <person name="Sun S."/>
            <person name="Zhou Y."/>
            <person name="Chen J."/>
            <person name="Shi J."/>
            <person name="Zhao H."/>
            <person name="Zhao H."/>
            <person name="Song W."/>
            <person name="Zhang M."/>
            <person name="Cui Y."/>
            <person name="Dong X."/>
            <person name="Liu H."/>
            <person name="Ma X."/>
            <person name="Jiao Y."/>
            <person name="Wang B."/>
            <person name="Wei X."/>
            <person name="Stein J.C."/>
            <person name="Glaubitz J.C."/>
            <person name="Lu F."/>
            <person name="Yu G."/>
            <person name="Liang C."/>
            <person name="Fengler K."/>
            <person name="Li B."/>
            <person name="Rafalski A."/>
            <person name="Schnable P.S."/>
            <person name="Ware D.H."/>
            <person name="Buckler E.S."/>
            <person name="Lai J."/>
        </authorList>
    </citation>
    <scope>NUCLEOTIDE SEQUENCE [LARGE SCALE GENOMIC DNA]</scope>
    <source>
        <strain evidence="8">cv. Missouri 17</strain>
        <tissue evidence="7">Seedling</tissue>
    </source>
</reference>
<feature type="domain" description="Bifunctional inhibitor/plant lipid transfer protein/seed storage helical" evidence="6">
    <location>
        <begin position="15"/>
        <end position="111"/>
    </location>
</feature>
<comment type="similarity">
    <text evidence="1">Belongs to the plant LTP family.</text>
</comment>
<dbReference type="InterPro" id="IPR043325">
    <property type="entry name" value="LTSS"/>
</dbReference>